<evidence type="ECO:0000313" key="3">
    <source>
        <dbReference type="Proteomes" id="UP000503011"/>
    </source>
</evidence>
<dbReference type="InterPro" id="IPR000873">
    <property type="entry name" value="AMP-dep_synth/lig_dom"/>
</dbReference>
<name>A0A6F8YR82_9ACTN</name>
<dbReference type="RefSeq" id="WP_232075132.1">
    <property type="nucleotide sequence ID" value="NZ_AP022871.1"/>
</dbReference>
<dbReference type="EMBL" id="AP022871">
    <property type="protein sequence ID" value="BCB88569.1"/>
    <property type="molecule type" value="Genomic_DNA"/>
</dbReference>
<protein>
    <recommendedName>
        <fullName evidence="1">AMP-dependent synthetase/ligase domain-containing protein</fullName>
    </recommendedName>
</protein>
<sequence>MPGPVPGRTWTEMYADHARGEGLAVATHEEGWSFAELTERAMGWAAWLERIDAPPDQALPALLGSSSNAYALLVAGAYTDRPIAPLGHRLTAAEIAACVSQLRSRLILAEPGFVALARDVAARAGARVVALLDEPPASGLALPRAVPRERVIYVLHTSGTTGRPKPVRFTNDRLGARSRVYQDLLGLRPGDVYSSSQQFHHLGGAGLLAVALSTGVSVVPPTSRFTIKGWQDLASLGTTHATLAPTMIERLLAEGVLGFPSLRMIIYGSSPIRPVTAARLLRDHPELGVFQGYSQTEGGPITALSPQDHRCAVEGDAGRLASAGRAVPGLELAIDGADATGVGEVIARADHLAARARTAGCTPAIWDGLTRTATSTSLAVRVT</sequence>
<dbReference type="PANTHER" id="PTHR43201:SF32">
    <property type="entry name" value="2-SUCCINYLBENZOATE--COA LIGASE, CHLOROPLASTIC_PEROXISOMAL"/>
    <property type="match status" value="1"/>
</dbReference>
<dbReference type="GO" id="GO:0031956">
    <property type="term" value="F:medium-chain fatty acid-CoA ligase activity"/>
    <property type="evidence" value="ECO:0007669"/>
    <property type="project" value="TreeGrafter"/>
</dbReference>
<dbReference type="PANTHER" id="PTHR43201">
    <property type="entry name" value="ACYL-COA SYNTHETASE"/>
    <property type="match status" value="1"/>
</dbReference>
<dbReference type="AlphaFoldDB" id="A0A6F8YR82"/>
<evidence type="ECO:0000313" key="2">
    <source>
        <dbReference type="EMBL" id="BCB88569.1"/>
    </source>
</evidence>
<reference evidence="2 3" key="2">
    <citation type="submission" date="2020-03" db="EMBL/GenBank/DDBJ databases">
        <authorList>
            <person name="Ichikawa N."/>
            <person name="Kimura A."/>
            <person name="Kitahashi Y."/>
            <person name="Uohara A."/>
        </authorList>
    </citation>
    <scope>NUCLEOTIDE SEQUENCE [LARGE SCALE GENOMIC DNA]</scope>
    <source>
        <strain evidence="2 3">NBRC 105367</strain>
    </source>
</reference>
<dbReference type="KEGG" id="psuu:Psuf_058820"/>
<dbReference type="Gene3D" id="3.40.50.12780">
    <property type="entry name" value="N-terminal domain of ligase-like"/>
    <property type="match status" value="1"/>
</dbReference>
<dbReference type="PROSITE" id="PS00455">
    <property type="entry name" value="AMP_BINDING"/>
    <property type="match status" value="1"/>
</dbReference>
<feature type="domain" description="AMP-dependent synthetase/ligase" evidence="1">
    <location>
        <begin position="24"/>
        <end position="351"/>
    </location>
</feature>
<dbReference type="Pfam" id="PF00501">
    <property type="entry name" value="AMP-binding"/>
    <property type="match status" value="1"/>
</dbReference>
<dbReference type="InterPro" id="IPR020845">
    <property type="entry name" value="AMP-binding_CS"/>
</dbReference>
<keyword evidence="3" id="KW-1185">Reference proteome</keyword>
<organism evidence="2 3">
    <name type="scientific">Phytohabitans suffuscus</name>
    <dbReference type="NCBI Taxonomy" id="624315"/>
    <lineage>
        <taxon>Bacteria</taxon>
        <taxon>Bacillati</taxon>
        <taxon>Actinomycetota</taxon>
        <taxon>Actinomycetes</taxon>
        <taxon>Micromonosporales</taxon>
        <taxon>Micromonosporaceae</taxon>
    </lineage>
</organism>
<dbReference type="SUPFAM" id="SSF56801">
    <property type="entry name" value="Acetyl-CoA synthetase-like"/>
    <property type="match status" value="1"/>
</dbReference>
<reference evidence="2 3" key="1">
    <citation type="submission" date="2020-03" db="EMBL/GenBank/DDBJ databases">
        <title>Whole genome shotgun sequence of Phytohabitans suffuscus NBRC 105367.</title>
        <authorList>
            <person name="Komaki H."/>
            <person name="Tamura T."/>
        </authorList>
    </citation>
    <scope>NUCLEOTIDE SEQUENCE [LARGE SCALE GENOMIC DNA]</scope>
    <source>
        <strain evidence="2 3">NBRC 105367</strain>
    </source>
</reference>
<dbReference type="Proteomes" id="UP000503011">
    <property type="component" value="Chromosome"/>
</dbReference>
<evidence type="ECO:0000259" key="1">
    <source>
        <dbReference type="Pfam" id="PF00501"/>
    </source>
</evidence>
<accession>A0A6F8YR82</accession>
<proteinExistence type="predicted"/>
<gene>
    <name evidence="2" type="ORF">Psuf_058820</name>
</gene>
<dbReference type="InterPro" id="IPR042099">
    <property type="entry name" value="ANL_N_sf"/>
</dbReference>
<dbReference type="GO" id="GO:0006631">
    <property type="term" value="P:fatty acid metabolic process"/>
    <property type="evidence" value="ECO:0007669"/>
    <property type="project" value="TreeGrafter"/>
</dbReference>